<name>A0AAW0BVR9_9AGAR</name>
<comment type="caution">
    <text evidence="2">The sequence shown here is derived from an EMBL/GenBank/DDBJ whole genome shotgun (WGS) entry which is preliminary data.</text>
</comment>
<dbReference type="PANTHER" id="PTHR28094:SF1">
    <property type="entry name" value="MEIOTICALLY UP-REGULATED GENE 113 PROTEIN"/>
    <property type="match status" value="1"/>
</dbReference>
<accession>A0AAW0BVR9</accession>
<protein>
    <recommendedName>
        <fullName evidence="1">Bacteriophage T5 Orf172 DNA-binding domain-containing protein</fullName>
    </recommendedName>
</protein>
<sequence length="209" mass="23976">MRSGRFRDAIYVLSTVVTRRYGHSSSSQHVRAAYLVVCAHFEPGKVASAALAHHQQHQTLALLHPAQLHNMGPSLSIMLARIKLAAKRLSPLSFFEKKGTIYGFILEDATQDGRLIKVGRTSRPLEVRMAEWDECTTFVHKWFPGYEVRASRRVERMVHLELESRGYERVPLYCSKCGRRHIEIFRVPDDGAWDNIILPLIKQLDRETP</sequence>
<keyword evidence="3" id="KW-1185">Reference proteome</keyword>
<evidence type="ECO:0000259" key="1">
    <source>
        <dbReference type="SMART" id="SM00974"/>
    </source>
</evidence>
<dbReference type="InterPro" id="IPR018306">
    <property type="entry name" value="Phage_T5_Orf172_DNA-bd"/>
</dbReference>
<dbReference type="InterPro" id="IPR053006">
    <property type="entry name" value="Meiosis_regulatory"/>
</dbReference>
<organism evidence="2 3">
    <name type="scientific">Paramarasmius palmivorus</name>
    <dbReference type="NCBI Taxonomy" id="297713"/>
    <lineage>
        <taxon>Eukaryota</taxon>
        <taxon>Fungi</taxon>
        <taxon>Dikarya</taxon>
        <taxon>Basidiomycota</taxon>
        <taxon>Agaricomycotina</taxon>
        <taxon>Agaricomycetes</taxon>
        <taxon>Agaricomycetidae</taxon>
        <taxon>Agaricales</taxon>
        <taxon>Marasmiineae</taxon>
        <taxon>Marasmiaceae</taxon>
        <taxon>Paramarasmius</taxon>
    </lineage>
</organism>
<evidence type="ECO:0000313" key="3">
    <source>
        <dbReference type="Proteomes" id="UP001383192"/>
    </source>
</evidence>
<dbReference type="Proteomes" id="UP001383192">
    <property type="component" value="Unassembled WGS sequence"/>
</dbReference>
<proteinExistence type="predicted"/>
<dbReference type="Pfam" id="PF10544">
    <property type="entry name" value="T5orf172"/>
    <property type="match status" value="1"/>
</dbReference>
<dbReference type="SMART" id="SM00974">
    <property type="entry name" value="T5orf172"/>
    <property type="match status" value="1"/>
</dbReference>
<dbReference type="EMBL" id="JAYKXP010000069">
    <property type="protein sequence ID" value="KAK7031247.1"/>
    <property type="molecule type" value="Genomic_DNA"/>
</dbReference>
<feature type="domain" description="Bacteriophage T5 Orf172 DNA-binding" evidence="1">
    <location>
        <begin position="110"/>
        <end position="199"/>
    </location>
</feature>
<gene>
    <name evidence="2" type="ORF">VNI00_013498</name>
</gene>
<dbReference type="AlphaFoldDB" id="A0AAW0BVR9"/>
<evidence type="ECO:0000313" key="2">
    <source>
        <dbReference type="EMBL" id="KAK7031247.1"/>
    </source>
</evidence>
<reference evidence="2 3" key="1">
    <citation type="submission" date="2024-01" db="EMBL/GenBank/DDBJ databases">
        <title>A draft genome for a cacao thread blight-causing isolate of Paramarasmius palmivorus.</title>
        <authorList>
            <person name="Baruah I.K."/>
            <person name="Bukari Y."/>
            <person name="Amoako-Attah I."/>
            <person name="Meinhardt L.W."/>
            <person name="Bailey B.A."/>
            <person name="Cohen S.P."/>
        </authorList>
    </citation>
    <scope>NUCLEOTIDE SEQUENCE [LARGE SCALE GENOMIC DNA]</scope>
    <source>
        <strain evidence="2 3">GH-12</strain>
    </source>
</reference>
<dbReference type="PANTHER" id="PTHR28094">
    <property type="entry name" value="MEIOTICALLY UP-REGULATED GENE 113 PROTEIN"/>
    <property type="match status" value="1"/>
</dbReference>